<evidence type="ECO:0000313" key="2">
    <source>
        <dbReference type="EMBL" id="CAG8821897.1"/>
    </source>
</evidence>
<dbReference type="EMBL" id="CAJVQB010034941">
    <property type="protein sequence ID" value="CAG8821897.1"/>
    <property type="molecule type" value="Genomic_DNA"/>
</dbReference>
<protein>
    <submittedName>
        <fullName evidence="2">2188_t:CDS:1</fullName>
    </submittedName>
</protein>
<dbReference type="Pfam" id="PF07714">
    <property type="entry name" value="PK_Tyr_Ser-Thr"/>
    <property type="match status" value="1"/>
</dbReference>
<name>A0ABN7W9H7_GIGMA</name>
<keyword evidence="3" id="KW-1185">Reference proteome</keyword>
<sequence length="187" mass="22053">MSEWYERAIKDEHINSFKYESFKNRKHIVLILKDIDQTIALKSLNKELIDENSFHEFVRENTSVESNPAIERESINSFKYKSFKNRKLISQRGFDSVYSVYSADSEDIGQTVTLKSLGRNLTDEKLYNDFVREYNQFLVFLIDVANEKYFIVLQFANNGDLRSYLQDHFSELNWSTKIEMAKDISNG</sequence>
<dbReference type="InterPro" id="IPR011009">
    <property type="entry name" value="Kinase-like_dom_sf"/>
</dbReference>
<reference evidence="2 3" key="1">
    <citation type="submission" date="2021-06" db="EMBL/GenBank/DDBJ databases">
        <authorList>
            <person name="Kallberg Y."/>
            <person name="Tangrot J."/>
            <person name="Rosling A."/>
        </authorList>
    </citation>
    <scope>NUCLEOTIDE SEQUENCE [LARGE SCALE GENOMIC DNA]</scope>
    <source>
        <strain evidence="2 3">120-4 pot B 10/14</strain>
    </source>
</reference>
<dbReference type="Proteomes" id="UP000789901">
    <property type="component" value="Unassembled WGS sequence"/>
</dbReference>
<dbReference type="InterPro" id="IPR001245">
    <property type="entry name" value="Ser-Thr/Tyr_kinase_cat_dom"/>
</dbReference>
<comment type="caution">
    <text evidence="2">The sequence shown here is derived from an EMBL/GenBank/DDBJ whole genome shotgun (WGS) entry which is preliminary data.</text>
</comment>
<feature type="non-terminal residue" evidence="2">
    <location>
        <position position="187"/>
    </location>
</feature>
<evidence type="ECO:0000313" key="3">
    <source>
        <dbReference type="Proteomes" id="UP000789901"/>
    </source>
</evidence>
<evidence type="ECO:0000259" key="1">
    <source>
        <dbReference type="Pfam" id="PF07714"/>
    </source>
</evidence>
<proteinExistence type="predicted"/>
<dbReference type="SUPFAM" id="SSF56112">
    <property type="entry name" value="Protein kinase-like (PK-like)"/>
    <property type="match status" value="1"/>
</dbReference>
<feature type="domain" description="Serine-threonine/tyrosine-protein kinase catalytic" evidence="1">
    <location>
        <begin position="91"/>
        <end position="187"/>
    </location>
</feature>
<dbReference type="Gene3D" id="1.10.510.10">
    <property type="entry name" value="Transferase(Phosphotransferase) domain 1"/>
    <property type="match status" value="1"/>
</dbReference>
<organism evidence="2 3">
    <name type="scientific">Gigaspora margarita</name>
    <dbReference type="NCBI Taxonomy" id="4874"/>
    <lineage>
        <taxon>Eukaryota</taxon>
        <taxon>Fungi</taxon>
        <taxon>Fungi incertae sedis</taxon>
        <taxon>Mucoromycota</taxon>
        <taxon>Glomeromycotina</taxon>
        <taxon>Glomeromycetes</taxon>
        <taxon>Diversisporales</taxon>
        <taxon>Gigasporaceae</taxon>
        <taxon>Gigaspora</taxon>
    </lineage>
</organism>
<gene>
    <name evidence="2" type="ORF">GMARGA_LOCUS27945</name>
</gene>
<accession>A0ABN7W9H7</accession>